<keyword evidence="5" id="KW-0046">Antibiotic resistance</keyword>
<evidence type="ECO:0000256" key="5">
    <source>
        <dbReference type="ARBA" id="ARBA00023251"/>
    </source>
</evidence>
<feature type="domain" description="ABC-2 type transporter transmembrane" evidence="7">
    <location>
        <begin position="30"/>
        <end position="215"/>
    </location>
</feature>
<dbReference type="InterPro" id="IPR005943">
    <property type="entry name" value="Daunbcin-R_C"/>
</dbReference>
<evidence type="ECO:0000256" key="2">
    <source>
        <dbReference type="ARBA" id="ARBA00022692"/>
    </source>
</evidence>
<dbReference type="EMBL" id="MZZM01000025">
    <property type="protein sequence ID" value="ORJ58175.1"/>
    <property type="molecule type" value="Genomic_DNA"/>
</dbReference>
<dbReference type="AlphaFoldDB" id="A0A1X0XZ52"/>
<dbReference type="Proteomes" id="UP000193040">
    <property type="component" value="Unassembled WGS sequence"/>
</dbReference>
<proteinExistence type="predicted"/>
<gene>
    <name evidence="8" type="ORF">B5M45_20500</name>
</gene>
<evidence type="ECO:0000259" key="7">
    <source>
        <dbReference type="Pfam" id="PF12698"/>
    </source>
</evidence>
<evidence type="ECO:0000256" key="1">
    <source>
        <dbReference type="ARBA" id="ARBA00004141"/>
    </source>
</evidence>
<dbReference type="PANTHER" id="PTHR43027">
    <property type="entry name" value="DOXORUBICIN RESISTANCE ABC TRANSPORTER PERMEASE PROTEIN DRRC-RELATED"/>
    <property type="match status" value="1"/>
</dbReference>
<organism evidence="8 9">
    <name type="scientific">Mycobacterium simiae</name>
    <name type="common">Mycobacterium habana</name>
    <dbReference type="NCBI Taxonomy" id="1784"/>
    <lineage>
        <taxon>Bacteria</taxon>
        <taxon>Bacillati</taxon>
        <taxon>Actinomycetota</taxon>
        <taxon>Actinomycetes</taxon>
        <taxon>Mycobacteriales</taxon>
        <taxon>Mycobacteriaceae</taxon>
        <taxon>Mycobacterium</taxon>
        <taxon>Mycobacterium simiae complex</taxon>
    </lineage>
</organism>
<feature type="transmembrane region" description="Helical" evidence="6">
    <location>
        <begin position="196"/>
        <end position="214"/>
    </location>
</feature>
<dbReference type="Pfam" id="PF12698">
    <property type="entry name" value="ABC2_membrane_3"/>
    <property type="match status" value="1"/>
</dbReference>
<sequence>MGSLAFPVCLLFVYVVVLDERVRKVTGVESVYGLVPVCAVLSGLFGAFSTAVGIQWERESGLLGRMWMLPVRRASALTGRLAAEAVRALIGSVFITIIGVGMGLRFKHGWPTLLLYCLIPSILVVGFTAMVMAMAIRTNGRSVMTWLVAATVSIAFLNPGTTPIDQFPTWLRPLVHLQPMSPPIETMWALAHGGPILWPLMITLMWTVALLVIFMPMAVRGYRRAAESTA</sequence>
<accession>A0A1X0XZ52</accession>
<keyword evidence="3 6" id="KW-1133">Transmembrane helix</keyword>
<protein>
    <recommendedName>
        <fullName evidence="7">ABC-2 type transporter transmembrane domain-containing protein</fullName>
    </recommendedName>
</protein>
<evidence type="ECO:0000256" key="4">
    <source>
        <dbReference type="ARBA" id="ARBA00023136"/>
    </source>
</evidence>
<reference evidence="8 9" key="1">
    <citation type="submission" date="2017-03" db="EMBL/GenBank/DDBJ databases">
        <title>Genomic insights into Mycobacterium simiae human colonization.</title>
        <authorList>
            <person name="Steffani J.L."/>
            <person name="Brunck M.E."/>
            <person name="Cruz E."/>
            <person name="Montiel R."/>
            <person name="Barona F."/>
        </authorList>
    </citation>
    <scope>NUCLEOTIDE SEQUENCE [LARGE SCALE GENOMIC DNA]</scope>
    <source>
        <strain evidence="8 9">MsiGto</strain>
    </source>
</reference>
<dbReference type="InterPro" id="IPR013525">
    <property type="entry name" value="ABC2_TM"/>
</dbReference>
<dbReference type="InterPro" id="IPR052902">
    <property type="entry name" value="ABC-2_transporter"/>
</dbReference>
<keyword evidence="4 6" id="KW-0472">Membrane</keyword>
<feature type="transmembrane region" description="Helical" evidence="6">
    <location>
        <begin position="113"/>
        <end position="136"/>
    </location>
</feature>
<keyword evidence="2 6" id="KW-0812">Transmembrane</keyword>
<dbReference type="GO" id="GO:0043190">
    <property type="term" value="C:ATP-binding cassette (ABC) transporter complex"/>
    <property type="evidence" value="ECO:0007669"/>
    <property type="project" value="InterPro"/>
</dbReference>
<dbReference type="PIRSF" id="PIRSF006648">
    <property type="entry name" value="DrrB"/>
    <property type="match status" value="1"/>
</dbReference>
<dbReference type="GO" id="GO:0046677">
    <property type="term" value="P:response to antibiotic"/>
    <property type="evidence" value="ECO:0007669"/>
    <property type="project" value="UniProtKB-KW"/>
</dbReference>
<name>A0A1X0XZ52_MYCSI</name>
<feature type="transmembrane region" description="Helical" evidence="6">
    <location>
        <begin position="34"/>
        <end position="56"/>
    </location>
</feature>
<evidence type="ECO:0000313" key="8">
    <source>
        <dbReference type="EMBL" id="ORJ58175.1"/>
    </source>
</evidence>
<dbReference type="NCBIfam" id="TIGR01248">
    <property type="entry name" value="drrC"/>
    <property type="match status" value="1"/>
</dbReference>
<dbReference type="GO" id="GO:0140359">
    <property type="term" value="F:ABC-type transporter activity"/>
    <property type="evidence" value="ECO:0007669"/>
    <property type="project" value="InterPro"/>
</dbReference>
<evidence type="ECO:0000256" key="6">
    <source>
        <dbReference type="SAM" id="Phobius"/>
    </source>
</evidence>
<feature type="transmembrane region" description="Helical" evidence="6">
    <location>
        <begin position="77"/>
        <end position="101"/>
    </location>
</feature>
<dbReference type="InterPro" id="IPR000412">
    <property type="entry name" value="ABC_2_transport"/>
</dbReference>
<keyword evidence="9" id="KW-1185">Reference proteome</keyword>
<dbReference type="PANTHER" id="PTHR43027:SF1">
    <property type="entry name" value="DOXORUBICIN RESISTANCE ABC TRANSPORTER PERMEASE PROTEIN DRRC-RELATED"/>
    <property type="match status" value="1"/>
</dbReference>
<evidence type="ECO:0000313" key="9">
    <source>
        <dbReference type="Proteomes" id="UP000193040"/>
    </source>
</evidence>
<comment type="caution">
    <text evidence="8">The sequence shown here is derived from an EMBL/GenBank/DDBJ whole genome shotgun (WGS) entry which is preliminary data.</text>
</comment>
<evidence type="ECO:0000256" key="3">
    <source>
        <dbReference type="ARBA" id="ARBA00022989"/>
    </source>
</evidence>
<comment type="subcellular location">
    <subcellularLocation>
        <location evidence="1">Membrane</location>
        <topology evidence="1">Multi-pass membrane protein</topology>
    </subcellularLocation>
</comment>